<feature type="domain" description="Carrier" evidence="4">
    <location>
        <begin position="117"/>
        <end position="193"/>
    </location>
</feature>
<evidence type="ECO:0000313" key="5">
    <source>
        <dbReference type="EMBL" id="KAK3052237.1"/>
    </source>
</evidence>
<comment type="caution">
    <text evidence="5">The sequence shown here is derived from an EMBL/GenBank/DDBJ whole genome shotgun (WGS) entry which is preliminary data.</text>
</comment>
<reference evidence="5" key="1">
    <citation type="submission" date="2023-04" db="EMBL/GenBank/DDBJ databases">
        <title>Black Yeasts Isolated from many extreme environments.</title>
        <authorList>
            <person name="Coleine C."/>
            <person name="Stajich J.E."/>
            <person name="Selbmann L."/>
        </authorList>
    </citation>
    <scope>NUCLEOTIDE SEQUENCE</scope>
    <source>
        <strain evidence="5">CCFEE 5312</strain>
    </source>
</reference>
<evidence type="ECO:0000259" key="4">
    <source>
        <dbReference type="PROSITE" id="PS50075"/>
    </source>
</evidence>
<keyword evidence="6" id="KW-1185">Reference proteome</keyword>
<dbReference type="InterPro" id="IPR023213">
    <property type="entry name" value="CAT-like_dom_sf"/>
</dbReference>
<dbReference type="GO" id="GO:0043041">
    <property type="term" value="P:amino acid activation for nonribosomal peptide biosynthetic process"/>
    <property type="evidence" value="ECO:0007669"/>
    <property type="project" value="TreeGrafter"/>
</dbReference>
<dbReference type="Gene3D" id="3.40.50.12780">
    <property type="entry name" value="N-terminal domain of ligase-like"/>
    <property type="match status" value="1"/>
</dbReference>
<accession>A0AAJ0DEC3</accession>
<dbReference type="GO" id="GO:0016874">
    <property type="term" value="F:ligase activity"/>
    <property type="evidence" value="ECO:0007669"/>
    <property type="project" value="UniProtKB-KW"/>
</dbReference>
<dbReference type="InterPro" id="IPR045851">
    <property type="entry name" value="AMP-bd_C_sf"/>
</dbReference>
<evidence type="ECO:0000256" key="2">
    <source>
        <dbReference type="ARBA" id="ARBA00022553"/>
    </source>
</evidence>
<dbReference type="GO" id="GO:0044550">
    <property type="term" value="P:secondary metabolite biosynthetic process"/>
    <property type="evidence" value="ECO:0007669"/>
    <property type="project" value="TreeGrafter"/>
</dbReference>
<keyword evidence="3" id="KW-0436">Ligase</keyword>
<sequence length="2050" mass="225088">MAYLPDSTRHAGHLTAILALDDCGQHDADKSDNEDQRQGHRSRLQIIFRRIEAQLSERLPPFGVPTFWLSMDHVPLTPSGKLARLRLREWADKMLDAPEPTFHDTLTPAESDAAESAPQTQVERSLRDALSETLQIGRDHIKLEHSFHQLHGDSIQAMKLVALLRHQKLSLTVKDVFRSPTLRDMAMCVTSSISSSTTKPFSLLDTSDAARLTGLLQEAAVECSLTLADIEDIYPATPVQETFWLAEIANPGTSYTRLVYRIADAVPIHKLQAAWRAVTSSHQILRTRLVHLSDRKTYQVVSRTEPPFTQVADWADAQSDDRQQQGAASRNLCSFAQAGPYVILGMHHACYDNFSLQLVIDDLIRACYGDPLAQLPVFRDFIRVAMDPAKTASGERFWRQTLSGARETQFPHITGKVAELATSMKWTSLVFTQSRYTIATVVNAAWALLLSTCEGSNDVTFGSISSGRDAPVDNIARMPGPTMCTMPLRCVVKSTQPVQHLLHDVEQRSLDAMEHQHFGMQNIARIGPYAKSACSFHTYVNILPPRSAAPSARWTLDHAKSRNPLANFARYDLTIQVFQNSEGAELCLLYSPSLLSEQQADCVFQAYQEMFIKISTAGDGIVVADVVPPSLVSLGRTRQDIGNGLAESQAFRGLGNMSDGQAEGDQGTERLANLVSGDGATSDAPRSSSDYWRHYLSDCDPCCVPSDRDDYLPADTTEVSAKLEVSKLNEFCRGYNVDTSDVVSAAWALLLASYTGEVSTCYGYFETSRSPLDTSGQSPTGTAMTTCMLARRIEIDPTESVVTLAHRIRGDRLRSLPHSSVAVDSMLHGISSSASIFNTVIATRGYIALPTFGEIGIHVERVDNANVAQRIPVPWDLFLDVSGDTGGLILHLMHSRNIGPNFALRITKTFVSILTTMLSVPGAYCSQPDLTSAYDKSQVMSWNCANIEPDHGYDFVHSLITAQAHSTPNQPAVVAWDGTLSYNELDRMSTNLAHHLVSLGIKTGDSVPYCLEKSVWTPMVIVAIMKSGAMFSPLDPEDPIERQTTLLEKCAARALIVCSSRRKKFVDLAIPIMVADPQFFNDLPERHGAACNDLRPESLVYALFTSGSTGESKTVLEPHSAWLAFNRLLKPLLLYKPGMKALQFASHVWDVSLSELITPLVYGGTTYIPAEETRLYDLTAFINQHRINWVYVTPSVARTLVPTEVPSLDTLILVGEPVRQNDLQQWQAHVRLRVHYGACEMGAYTTMAEFENGSRKSPRNIGRGENGNRFFLVDPRNPQRLAPIGAIGEIMCEGPHLAVGYLNDEQKTAENFVEGLTWIDGSSGNRKRRAFRTGDLARYNADGSMHYIARKGGFVKLRGQKLELGDIEEKVLRCPSVRHTLCAVPTQGSLARRLVCLVVLADAVSSKAAAETIVVTDSSLRPDVSEDIEQIRNCVSKTAPAYARPDVWVVVEALPFNTSRKISRKRVHEWLAESRLDALSSAGPSAPTPISGQGTENEQRLQALWAEVLDIPLDQTRIDRSFLSHGGDSISSIRLVSALRRAGFSATPADVLKGLTIADIAHKSTHQPSALDSVGDAESKPAVVEGEVSLDGQKYIDNVLIPPNDSPGLGKLHALRKNGNIEAVHHCSPLQDGMITSKASSPDRYTLSMIVRLRRKGTDGLALTPAQLEAAWTRVVAQHQMLRTLFLDSSSMATLHRQVVLGRYSPKTTMLHAQSEKDAISILRSHNLPIEEQQPPHHLAICGVSDSHAVLCRLDISHACVDALSLLLLWRDLSLACDSKLPSREIPTYGMYVDDMRRNIDSSTAAQYWREQLRTTIPCNISVAPPRSDRTQNSATYLVPFTGISQLQSFCRTTSLTAASVIRAAWAMVLSLCTGQESCCFGYVSSGRDHATLDLREVVGPFLNVLLCTAMVSGHQSVCALIADMQASFIESLPHQFAAFTPFAQKSLRGGGRLFNTLVSVWPSAFLPEATYSSVEYEGLQMRDPTEYDLALNAILSAASPKIELAVDMNRFSASQARRIAAMLGQILQSTVAAGPAATIDSVCTFSEDV</sequence>
<dbReference type="InterPro" id="IPR009081">
    <property type="entry name" value="PP-bd_ACP"/>
</dbReference>
<dbReference type="Pfam" id="PF00550">
    <property type="entry name" value="PP-binding"/>
    <property type="match status" value="2"/>
</dbReference>
<evidence type="ECO:0000256" key="3">
    <source>
        <dbReference type="ARBA" id="ARBA00022598"/>
    </source>
</evidence>
<dbReference type="InterPro" id="IPR001242">
    <property type="entry name" value="Condensation_dom"/>
</dbReference>
<name>A0AAJ0DEC3_9PEZI</name>
<dbReference type="Gene3D" id="1.10.1200.10">
    <property type="entry name" value="ACP-like"/>
    <property type="match status" value="2"/>
</dbReference>
<keyword evidence="1" id="KW-0596">Phosphopantetheine</keyword>
<dbReference type="SMART" id="SM00823">
    <property type="entry name" value="PKS_PP"/>
    <property type="match status" value="2"/>
</dbReference>
<keyword evidence="2" id="KW-0597">Phosphoprotein</keyword>
<dbReference type="SUPFAM" id="SSF47336">
    <property type="entry name" value="ACP-like"/>
    <property type="match status" value="2"/>
</dbReference>
<dbReference type="CDD" id="cd19545">
    <property type="entry name" value="FUM14_C_NRPS-like"/>
    <property type="match status" value="1"/>
</dbReference>
<dbReference type="Pfam" id="PF00501">
    <property type="entry name" value="AMP-binding"/>
    <property type="match status" value="1"/>
</dbReference>
<dbReference type="GO" id="GO:0031177">
    <property type="term" value="F:phosphopantetheine binding"/>
    <property type="evidence" value="ECO:0007669"/>
    <property type="project" value="InterPro"/>
</dbReference>
<dbReference type="EMBL" id="JAWDJX010000022">
    <property type="protein sequence ID" value="KAK3052237.1"/>
    <property type="molecule type" value="Genomic_DNA"/>
</dbReference>
<dbReference type="CDD" id="cd05918">
    <property type="entry name" value="A_NRPS_SidN3_like"/>
    <property type="match status" value="1"/>
</dbReference>
<dbReference type="PROSITE" id="PS50075">
    <property type="entry name" value="CARRIER"/>
    <property type="match status" value="2"/>
</dbReference>
<dbReference type="GO" id="GO:0005737">
    <property type="term" value="C:cytoplasm"/>
    <property type="evidence" value="ECO:0007669"/>
    <property type="project" value="TreeGrafter"/>
</dbReference>
<dbReference type="Proteomes" id="UP001271007">
    <property type="component" value="Unassembled WGS sequence"/>
</dbReference>
<dbReference type="InterPro" id="IPR020806">
    <property type="entry name" value="PKS_PP-bd"/>
</dbReference>
<dbReference type="FunFam" id="3.30.300.30:FF:000015">
    <property type="entry name" value="Nonribosomal peptide synthase SidD"/>
    <property type="match status" value="1"/>
</dbReference>
<dbReference type="InterPro" id="IPR042099">
    <property type="entry name" value="ANL_N_sf"/>
</dbReference>
<evidence type="ECO:0000313" key="6">
    <source>
        <dbReference type="Proteomes" id="UP001271007"/>
    </source>
</evidence>
<dbReference type="Gene3D" id="3.30.559.10">
    <property type="entry name" value="Chloramphenicol acetyltransferase-like domain"/>
    <property type="match status" value="2"/>
</dbReference>
<organism evidence="5 6">
    <name type="scientific">Extremus antarcticus</name>
    <dbReference type="NCBI Taxonomy" id="702011"/>
    <lineage>
        <taxon>Eukaryota</taxon>
        <taxon>Fungi</taxon>
        <taxon>Dikarya</taxon>
        <taxon>Ascomycota</taxon>
        <taxon>Pezizomycotina</taxon>
        <taxon>Dothideomycetes</taxon>
        <taxon>Dothideomycetidae</taxon>
        <taxon>Mycosphaerellales</taxon>
        <taxon>Extremaceae</taxon>
        <taxon>Extremus</taxon>
    </lineage>
</organism>
<dbReference type="SUPFAM" id="SSF56801">
    <property type="entry name" value="Acetyl-CoA synthetase-like"/>
    <property type="match status" value="2"/>
</dbReference>
<dbReference type="SUPFAM" id="SSF52777">
    <property type="entry name" value="CoA-dependent acyltransferases"/>
    <property type="match status" value="5"/>
</dbReference>
<dbReference type="Gene3D" id="3.30.559.30">
    <property type="entry name" value="Nonribosomal peptide synthetase, condensation domain"/>
    <property type="match status" value="3"/>
</dbReference>
<dbReference type="Pfam" id="PF00668">
    <property type="entry name" value="Condensation"/>
    <property type="match status" value="3"/>
</dbReference>
<proteinExistence type="predicted"/>
<protein>
    <recommendedName>
        <fullName evidence="4">Carrier domain-containing protein</fullName>
    </recommendedName>
</protein>
<dbReference type="PANTHER" id="PTHR45527">
    <property type="entry name" value="NONRIBOSOMAL PEPTIDE SYNTHETASE"/>
    <property type="match status" value="1"/>
</dbReference>
<dbReference type="PANTHER" id="PTHR45527:SF16">
    <property type="entry name" value="NONRIBOSOMAL PEPTIDE SYNTHASE ATNA-RELATED"/>
    <property type="match status" value="1"/>
</dbReference>
<evidence type="ECO:0000256" key="1">
    <source>
        <dbReference type="ARBA" id="ARBA00022450"/>
    </source>
</evidence>
<gene>
    <name evidence="5" type="ORF">LTR09_006829</name>
</gene>
<dbReference type="Gene3D" id="3.30.300.30">
    <property type="match status" value="2"/>
</dbReference>
<feature type="domain" description="Carrier" evidence="4">
    <location>
        <begin position="1495"/>
        <end position="1568"/>
    </location>
</feature>
<dbReference type="InterPro" id="IPR000873">
    <property type="entry name" value="AMP-dep_synth/lig_dom"/>
</dbReference>
<dbReference type="InterPro" id="IPR036736">
    <property type="entry name" value="ACP-like_sf"/>
</dbReference>